<dbReference type="InterPro" id="IPR011050">
    <property type="entry name" value="Pectin_lyase_fold/virulence"/>
</dbReference>
<evidence type="ECO:0000256" key="1">
    <source>
        <dbReference type="ARBA" id="ARBA00008834"/>
    </source>
</evidence>
<dbReference type="EMBL" id="SGIT01000002">
    <property type="protein sequence ID" value="RZF59873.1"/>
    <property type="molecule type" value="Genomic_DNA"/>
</dbReference>
<proteinExistence type="inferred from homology"/>
<dbReference type="RefSeq" id="WP_130141791.1">
    <property type="nucleotide sequence ID" value="NZ_SGIT01000002.1"/>
</dbReference>
<dbReference type="InterPro" id="IPR012334">
    <property type="entry name" value="Pectin_lyas_fold"/>
</dbReference>
<dbReference type="GO" id="GO:0005975">
    <property type="term" value="P:carbohydrate metabolic process"/>
    <property type="evidence" value="ECO:0007669"/>
    <property type="project" value="InterPro"/>
</dbReference>
<feature type="chain" id="PRO_5020701733" evidence="5">
    <location>
        <begin position="18"/>
        <end position="484"/>
    </location>
</feature>
<dbReference type="InterPro" id="IPR000743">
    <property type="entry name" value="Glyco_hydro_28"/>
</dbReference>
<evidence type="ECO:0000256" key="5">
    <source>
        <dbReference type="SAM" id="SignalP"/>
    </source>
</evidence>
<evidence type="ECO:0000313" key="7">
    <source>
        <dbReference type="Proteomes" id="UP000292855"/>
    </source>
</evidence>
<gene>
    <name evidence="6" type="ORF">EWE74_12090</name>
</gene>
<protein>
    <submittedName>
        <fullName evidence="6">Glycoside hydrolase family 28 protein</fullName>
    </submittedName>
</protein>
<dbReference type="SUPFAM" id="SSF51126">
    <property type="entry name" value="Pectin lyase-like"/>
    <property type="match status" value="1"/>
</dbReference>
<comment type="similarity">
    <text evidence="1 4">Belongs to the glycosyl hydrolase 28 family.</text>
</comment>
<dbReference type="GO" id="GO:0004650">
    <property type="term" value="F:polygalacturonase activity"/>
    <property type="evidence" value="ECO:0007669"/>
    <property type="project" value="InterPro"/>
</dbReference>
<dbReference type="PANTHER" id="PTHR31339">
    <property type="entry name" value="PECTIN LYASE-RELATED"/>
    <property type="match status" value="1"/>
</dbReference>
<evidence type="ECO:0000256" key="2">
    <source>
        <dbReference type="ARBA" id="ARBA00022801"/>
    </source>
</evidence>
<evidence type="ECO:0000313" key="6">
    <source>
        <dbReference type="EMBL" id="RZF59873.1"/>
    </source>
</evidence>
<evidence type="ECO:0000256" key="4">
    <source>
        <dbReference type="RuleBase" id="RU361169"/>
    </source>
</evidence>
<dbReference type="Gene3D" id="2.160.20.10">
    <property type="entry name" value="Single-stranded right-handed beta-helix, Pectin lyase-like"/>
    <property type="match status" value="1"/>
</dbReference>
<feature type="signal peptide" evidence="5">
    <location>
        <begin position="1"/>
        <end position="17"/>
    </location>
</feature>
<keyword evidence="7" id="KW-1185">Reference proteome</keyword>
<reference evidence="6 7" key="1">
    <citation type="submission" date="2019-02" db="EMBL/GenBank/DDBJ databases">
        <authorList>
            <person name="Li Y."/>
        </authorList>
    </citation>
    <scope>NUCLEOTIDE SEQUENCE [LARGE SCALE GENOMIC DNA]</scope>
    <source>
        <strain evidence="6 7">30C10-4-7</strain>
    </source>
</reference>
<organism evidence="6 7">
    <name type="scientific">Sphingobacterium corticibacterium</name>
    <dbReference type="NCBI Taxonomy" id="2484746"/>
    <lineage>
        <taxon>Bacteria</taxon>
        <taxon>Pseudomonadati</taxon>
        <taxon>Bacteroidota</taxon>
        <taxon>Sphingobacteriia</taxon>
        <taxon>Sphingobacteriales</taxon>
        <taxon>Sphingobacteriaceae</taxon>
        <taxon>Sphingobacterium</taxon>
    </lineage>
</organism>
<dbReference type="InterPro" id="IPR051801">
    <property type="entry name" value="GH28_Enzymes"/>
</dbReference>
<keyword evidence="3 4" id="KW-0326">Glycosidase</keyword>
<dbReference type="InterPro" id="IPR006626">
    <property type="entry name" value="PbH1"/>
</dbReference>
<name>A0A4Q6XJC1_9SPHI</name>
<keyword evidence="5" id="KW-0732">Signal</keyword>
<dbReference type="OrthoDB" id="9795222at2"/>
<dbReference type="PANTHER" id="PTHR31339:SF9">
    <property type="entry name" value="PLASMIN AND FIBRONECTIN-BINDING PROTEIN A"/>
    <property type="match status" value="1"/>
</dbReference>
<dbReference type="Pfam" id="PF00295">
    <property type="entry name" value="Glyco_hydro_28"/>
    <property type="match status" value="1"/>
</dbReference>
<dbReference type="AlphaFoldDB" id="A0A4Q6XJC1"/>
<keyword evidence="2 4" id="KW-0378">Hydrolase</keyword>
<accession>A0A4Q6XJC1</accession>
<dbReference type="SMART" id="SM00710">
    <property type="entry name" value="PbH1"/>
    <property type="match status" value="5"/>
</dbReference>
<comment type="caution">
    <text evidence="6">The sequence shown here is derived from an EMBL/GenBank/DDBJ whole genome shotgun (WGS) entry which is preliminary data.</text>
</comment>
<sequence length="484" mass="52755">MKTIWMGLMALLCAACASTSLQERLDKSLPTYDEVGAAVMPDVIAPVQSPFFEYDFKRPTFPERIDSLSPGEDVIQEGIDQLASAGGGTLVLTEGDYLSGRIELKSNINLHLQEGAVITFKSEIVDFLPVVYTRNEGIELYSLGACIYANDAVNIAITGKGKLVGPGEGSIREQTMTHDVIENIVHSDTPIEERIYDGKTTAFIFPPAMIAPINCKQVFIEGLTLERSAFWNVVPTFCEDVIVRGVQVYSKGIPRGDGIDIESSKNVLVEYCSLYTGDDCIAIKAGRGYDGLRAAKPSENIVVRYCLAGEGHGGITLGSETAGMIKNLYVHDCAFDGTDVGIRFKTRRPRGGGGQHIAFENIRMNIGKSALRWDMLGSSQHVGAQASRDFAVEVNALTPKFSDVTINNVLIETARECIHVEGIPESRLENVTISNMYATGKRYLAINDAENFVIQNSEIHCEDCAIDSVHVAGLVEENVTIIQE</sequence>
<evidence type="ECO:0000256" key="3">
    <source>
        <dbReference type="ARBA" id="ARBA00023295"/>
    </source>
</evidence>
<dbReference type="Proteomes" id="UP000292855">
    <property type="component" value="Unassembled WGS sequence"/>
</dbReference>